<feature type="region of interest" description="Disordered" evidence="2">
    <location>
        <begin position="1195"/>
        <end position="1220"/>
    </location>
</feature>
<feature type="compositionally biased region" description="Polar residues" evidence="2">
    <location>
        <begin position="691"/>
        <end position="711"/>
    </location>
</feature>
<feature type="region of interest" description="Disordered" evidence="2">
    <location>
        <begin position="1249"/>
        <end position="1272"/>
    </location>
</feature>
<feature type="coiled-coil region" evidence="1">
    <location>
        <begin position="1366"/>
        <end position="1414"/>
    </location>
</feature>
<feature type="region of interest" description="Disordered" evidence="2">
    <location>
        <begin position="1059"/>
        <end position="1084"/>
    </location>
</feature>
<organism evidence="3 4">
    <name type="scientific">Volvox reticuliferus</name>
    <dbReference type="NCBI Taxonomy" id="1737510"/>
    <lineage>
        <taxon>Eukaryota</taxon>
        <taxon>Viridiplantae</taxon>
        <taxon>Chlorophyta</taxon>
        <taxon>core chlorophytes</taxon>
        <taxon>Chlorophyceae</taxon>
        <taxon>CS clade</taxon>
        <taxon>Chlamydomonadales</taxon>
        <taxon>Volvocaceae</taxon>
        <taxon>Volvox</taxon>
    </lineage>
</organism>
<feature type="compositionally biased region" description="Basic and acidic residues" evidence="2">
    <location>
        <begin position="866"/>
        <end position="878"/>
    </location>
</feature>
<evidence type="ECO:0000256" key="2">
    <source>
        <dbReference type="SAM" id="MobiDB-lite"/>
    </source>
</evidence>
<feature type="compositionally biased region" description="Basic and acidic residues" evidence="2">
    <location>
        <begin position="991"/>
        <end position="1006"/>
    </location>
</feature>
<feature type="region of interest" description="Disordered" evidence="2">
    <location>
        <begin position="848"/>
        <end position="917"/>
    </location>
</feature>
<evidence type="ECO:0000256" key="1">
    <source>
        <dbReference type="SAM" id="Coils"/>
    </source>
</evidence>
<feature type="compositionally biased region" description="Polar residues" evidence="2">
    <location>
        <begin position="948"/>
        <end position="960"/>
    </location>
</feature>
<reference evidence="3" key="1">
    <citation type="journal article" date="2021" name="Proc. Natl. Acad. Sci. U.S.A.">
        <title>Three genomes in the algal genus Volvox reveal the fate of a haploid sex-determining region after a transition to homothallism.</title>
        <authorList>
            <person name="Yamamoto K."/>
            <person name="Hamaji T."/>
            <person name="Kawai-Toyooka H."/>
            <person name="Matsuzaki R."/>
            <person name="Takahashi F."/>
            <person name="Nishimura Y."/>
            <person name="Kawachi M."/>
            <person name="Noguchi H."/>
            <person name="Minakuchi Y."/>
            <person name="Umen J.G."/>
            <person name="Toyoda A."/>
            <person name="Nozaki H."/>
        </authorList>
    </citation>
    <scope>NUCLEOTIDE SEQUENCE</scope>
    <source>
        <strain evidence="3">NIES-3786</strain>
    </source>
</reference>
<feature type="region of interest" description="Disordered" evidence="2">
    <location>
        <begin position="1419"/>
        <end position="1441"/>
    </location>
</feature>
<keyword evidence="1" id="KW-0175">Coiled coil</keyword>
<keyword evidence="4" id="KW-1185">Reference proteome</keyword>
<evidence type="ECO:0000313" key="4">
    <source>
        <dbReference type="Proteomes" id="UP000747110"/>
    </source>
</evidence>
<feature type="compositionally biased region" description="Low complexity" evidence="2">
    <location>
        <begin position="881"/>
        <end position="911"/>
    </location>
</feature>
<protein>
    <submittedName>
        <fullName evidence="3">Uncharacterized protein</fullName>
    </submittedName>
</protein>
<name>A0A8J4C3S6_9CHLO</name>
<feature type="region of interest" description="Disordered" evidence="2">
    <location>
        <begin position="239"/>
        <end position="274"/>
    </location>
</feature>
<comment type="caution">
    <text evidence="3">The sequence shown here is derived from an EMBL/GenBank/DDBJ whole genome shotgun (WGS) entry which is preliminary data.</text>
</comment>
<gene>
    <name evidence="3" type="ORF">Vretifemale_4227</name>
</gene>
<feature type="region of interest" description="Disordered" evidence="2">
    <location>
        <begin position="638"/>
        <end position="747"/>
    </location>
</feature>
<feature type="compositionally biased region" description="Polar residues" evidence="2">
    <location>
        <begin position="1061"/>
        <end position="1072"/>
    </location>
</feature>
<dbReference type="OrthoDB" id="553331at2759"/>
<sequence>MSQTAAGCNLDNWLTQQRSADPAECWDDDCALTTSSMTIADEHTRHLLYAEPFSSPARPSASDIAAAMAAAGTLSGSARLSLSCKDHRRRKRSQSPFLSARPHETLPHRQLAGGGTGASARSTSPGWDWPATALTESSQAPAISTGVPISVVAAGASSTFKSRVRASPLHRSNSRRSNVALKNSGDAIAMLTPPWSGGSDVWHSSTAKLATVTATRGPVFCGAAAPRARSTGRQRKNLLDELKNPSQTPRAVAAAPLTAGRHHPSPSRRVYAKTSAPHDVVCSFRGLAGDGSASRSISPSARNLHAPPVCPSSMAVTTKAASSRESAVRDVAPPACSSDPRLMSLRGLTAELPSLKDEASEKAGDLDATRPSTAVLVRPATTLGTQLATSLAAADGGSGSAASDFSRGIHTDAVLNQRSNYTTGSGVRIENVQYDPVVTKSVNPCPEPGCLEVGNLGAPGSGARAVAATAVAASPQACTLGGLESKGALVPAPSDGALLVDPGFVAVLGVMEPSHDGQAAAAPNPASRSANHCTRNYNLDPAQVRTFVPQKEGTMISTVEPLSPTITAAITPAVIAKSLPKSPRREATAQLLAINDLDAHGSAPDGLIRQLVAIVQSQAAQIKDLHDCLAAERVDGVPNASPRHCERGSSEARVTALPPLGKLEGQKGLAPAGGAAGRNGGKEPDGRTRSAAVQSSVGQLVALSSSSTQYHDSVGSMRSSREVPESSVAVDENQDGGEGVRRESMPGCGASLSLREHIQRDDADGGSTPAGAAEWHVSAGYDAGGAGSFAPVVIDGWWISYGCSSRAGEFAGVHQSSHLAPDIATALGAGGLARGVIGGRQGMPLLSPNGEACDVRASAGSGPQEAGKHCREDDEHRHSQQQRQQQQEQPAQQQCLAEQQQLRRQQQMQPQPSGVCQDCEHDLHAQCQGSSLEQDRTAAHYGQRRARTQTLESYSRPIQSHSRDGPLSSSDEAPHGNRGHQVQRNSAYQDQRTERQMQHQEQEQGPRSRQSARVRTQLRPSWGVVAEASLCSEVKELWQRLAQLEAAATQQQQLLYKGNQRDQNQQEPNQKPQGQEQWQEWRYQQQDGASGATAHCMNHEMQSSPKCDLQTGQVQQRELSSCDVELGRKAQEQGLWLRSLPDQVGSMQQELRRQEKGKLEALEQVANGLEHVAPCMRSAILPQLGAAATAAAASQTPLPSDSARELLPPASSTESVSMSGASSPKLAAASAAFGPRSVASAAIATAVATGSSSHRGARTPSGGSADEQPGSALPYDIRRQLRALQQEMRHMQAVMAGHVFTAAAAGGGAGGGKPGHVARQCEVLPPEAAGVSSSLAGSALGRSCASSLQLHSQRDWEVHKQHQIWQEELQQQVHQLRQEVSELRNSEALIVEAQEALMDLINDMRRDLDEVRNMPYPGLTTPRAGCANGASRQRSHAARSAIDASPLNRKWDSDLPQELGSAAMVDFNLQEVEQVQNGQSGSRQALQPQADQVSEMVAVIQSVNSMLNGSLLQAMSKIQAQGEEIEELKRCMARVAGGQACL</sequence>
<feature type="region of interest" description="Disordered" evidence="2">
    <location>
        <begin position="934"/>
        <end position="1016"/>
    </location>
</feature>
<dbReference type="Proteomes" id="UP000747110">
    <property type="component" value="Unassembled WGS sequence"/>
</dbReference>
<accession>A0A8J4C3S6</accession>
<evidence type="ECO:0000313" key="3">
    <source>
        <dbReference type="EMBL" id="GIL74206.1"/>
    </source>
</evidence>
<feature type="compositionally biased region" description="Polar residues" evidence="2">
    <location>
        <begin position="980"/>
        <end position="990"/>
    </location>
</feature>
<dbReference type="EMBL" id="BNCP01000006">
    <property type="protein sequence ID" value="GIL74206.1"/>
    <property type="molecule type" value="Genomic_DNA"/>
</dbReference>
<feature type="region of interest" description="Disordered" evidence="2">
    <location>
        <begin position="82"/>
        <end position="132"/>
    </location>
</feature>
<proteinExistence type="predicted"/>
<feature type="compositionally biased region" description="Low complexity" evidence="2">
    <location>
        <begin position="1073"/>
        <end position="1084"/>
    </location>
</feature>